<sequence>MAKKQEILNTTADITKDILIPIILGGPTPLKSKNIDDCLLILQDKMKNYILDGQLPDLEPGDNNLILSIFEEMQDTYTEVKRDCITTFVTNMLYEKKNGTFQLYTYQVIFDQLKQMYDP</sequence>
<dbReference type="Proteomes" id="UP000238825">
    <property type="component" value="Chromosome"/>
</dbReference>
<organism evidence="1 3">
    <name type="scientific">Lysinibacillus sphaericus</name>
    <name type="common">Bacillus sphaericus</name>
    <dbReference type="NCBI Taxonomy" id="1421"/>
    <lineage>
        <taxon>Bacteria</taxon>
        <taxon>Bacillati</taxon>
        <taxon>Bacillota</taxon>
        <taxon>Bacilli</taxon>
        <taxon>Bacillales</taxon>
        <taxon>Bacillaceae</taxon>
        <taxon>Lysinibacillus</taxon>
    </lineage>
</organism>
<gene>
    <name evidence="1" type="ORF">LS41612_10975</name>
    <name evidence="2" type="ORF">NCTC10338_02531</name>
</gene>
<evidence type="ECO:0000313" key="1">
    <source>
        <dbReference type="EMBL" id="AVK96754.1"/>
    </source>
</evidence>
<accession>A0A2S0K0I6</accession>
<dbReference type="Proteomes" id="UP000255295">
    <property type="component" value="Unassembled WGS sequence"/>
</dbReference>
<evidence type="ECO:0000313" key="4">
    <source>
        <dbReference type="Proteomes" id="UP000255295"/>
    </source>
</evidence>
<dbReference type="EMBL" id="CP019980">
    <property type="protein sequence ID" value="AVK96754.1"/>
    <property type="molecule type" value="Genomic_DNA"/>
</dbReference>
<dbReference type="EMBL" id="UFSZ01000001">
    <property type="protein sequence ID" value="SUV17428.1"/>
    <property type="molecule type" value="Genomic_DNA"/>
</dbReference>
<dbReference type="RefSeq" id="WP_024364070.1">
    <property type="nucleotide sequence ID" value="NZ_BJNS01000044.1"/>
</dbReference>
<name>A0A2S0K0I6_LYSSH</name>
<dbReference type="AlphaFoldDB" id="A0A2S0K0I6"/>
<dbReference type="GeneID" id="48276722"/>
<evidence type="ECO:0000313" key="2">
    <source>
        <dbReference type="EMBL" id="SUV17428.1"/>
    </source>
</evidence>
<reference evidence="2 4" key="2">
    <citation type="submission" date="2018-06" db="EMBL/GenBank/DDBJ databases">
        <authorList>
            <consortium name="Pathogen Informatics"/>
            <person name="Doyle S."/>
        </authorList>
    </citation>
    <scope>NUCLEOTIDE SEQUENCE [LARGE SCALE GENOMIC DNA]</scope>
    <source>
        <strain evidence="2 4">NCTC10338</strain>
    </source>
</reference>
<evidence type="ECO:0000313" key="3">
    <source>
        <dbReference type="Proteomes" id="UP000238825"/>
    </source>
</evidence>
<protein>
    <submittedName>
        <fullName evidence="1">Uncharacterized protein</fullName>
    </submittedName>
</protein>
<proteinExistence type="predicted"/>
<reference evidence="1 3" key="1">
    <citation type="submission" date="2017-03" db="EMBL/GenBank/DDBJ databases">
        <title>The whole genome sequencing and assembly of Lysinibacillus sphaericus DSM 28T strain.</title>
        <authorList>
            <person name="Lee Y.-J."/>
            <person name="Yi H."/>
            <person name="Bahn Y.-S."/>
            <person name="Kim J.F."/>
            <person name="Lee D.-W."/>
        </authorList>
    </citation>
    <scope>NUCLEOTIDE SEQUENCE [LARGE SCALE GENOMIC DNA]</scope>
    <source>
        <strain evidence="1 3">DSM 28</strain>
    </source>
</reference>